<dbReference type="EMBL" id="JBHULC010000004">
    <property type="protein sequence ID" value="MFD2520230.1"/>
    <property type="molecule type" value="Genomic_DNA"/>
</dbReference>
<dbReference type="Proteomes" id="UP001597510">
    <property type="component" value="Unassembled WGS sequence"/>
</dbReference>
<sequence>MKQEFYTLPLRFDLIIEKRKHEKCQLELSIAQHLHIMLTTHYRESRYDYDFGCGIWERDFELMTDNEWLDNVRDSIITAIRKNEPRLTDVNVQVEIEDFIEDYKILKNLTKKVRKRLWIKVDAFLVLTNKPFSFNEYIFIAPIAVE</sequence>
<proteinExistence type="predicted"/>
<feature type="domain" description="IraD/Gp25-like" evidence="1">
    <location>
        <begin position="25"/>
        <end position="125"/>
    </location>
</feature>
<keyword evidence="3" id="KW-1185">Reference proteome</keyword>
<evidence type="ECO:0000313" key="3">
    <source>
        <dbReference type="Proteomes" id="UP001597510"/>
    </source>
</evidence>
<dbReference type="Gene3D" id="3.10.450.40">
    <property type="match status" value="1"/>
</dbReference>
<reference evidence="3" key="1">
    <citation type="journal article" date="2019" name="Int. J. Syst. Evol. Microbiol.">
        <title>The Global Catalogue of Microorganisms (GCM) 10K type strain sequencing project: providing services to taxonomists for standard genome sequencing and annotation.</title>
        <authorList>
            <consortium name="The Broad Institute Genomics Platform"/>
            <consortium name="The Broad Institute Genome Sequencing Center for Infectious Disease"/>
            <person name="Wu L."/>
            <person name="Ma J."/>
        </authorList>
    </citation>
    <scope>NUCLEOTIDE SEQUENCE [LARGE SCALE GENOMIC DNA]</scope>
    <source>
        <strain evidence="3">KCTC 52344</strain>
    </source>
</reference>
<evidence type="ECO:0000313" key="2">
    <source>
        <dbReference type="EMBL" id="MFD2520230.1"/>
    </source>
</evidence>
<comment type="caution">
    <text evidence="2">The sequence shown here is derived from an EMBL/GenBank/DDBJ whole genome shotgun (WGS) entry which is preliminary data.</text>
</comment>
<organism evidence="2 3">
    <name type="scientific">Emticicia soli</name>
    <dbReference type="NCBI Taxonomy" id="2027878"/>
    <lineage>
        <taxon>Bacteria</taxon>
        <taxon>Pseudomonadati</taxon>
        <taxon>Bacteroidota</taxon>
        <taxon>Cytophagia</taxon>
        <taxon>Cytophagales</taxon>
        <taxon>Leadbetterellaceae</taxon>
        <taxon>Emticicia</taxon>
    </lineage>
</organism>
<protein>
    <submittedName>
        <fullName evidence="2">GPW/gp25 family protein</fullName>
    </submittedName>
</protein>
<accession>A0ABW5J3M6</accession>
<evidence type="ECO:0000259" key="1">
    <source>
        <dbReference type="Pfam" id="PF04965"/>
    </source>
</evidence>
<gene>
    <name evidence="2" type="ORF">ACFSR2_04995</name>
</gene>
<dbReference type="SUPFAM" id="SSF160719">
    <property type="entry name" value="gpW/gp25-like"/>
    <property type="match status" value="1"/>
</dbReference>
<name>A0ABW5J3M6_9BACT</name>
<dbReference type="Pfam" id="PF04965">
    <property type="entry name" value="GPW_gp25"/>
    <property type="match status" value="1"/>
</dbReference>
<dbReference type="InterPro" id="IPR007048">
    <property type="entry name" value="IraD/Gp25-like"/>
</dbReference>
<dbReference type="RefSeq" id="WP_340235642.1">
    <property type="nucleotide sequence ID" value="NZ_JBBEWC010000004.1"/>
</dbReference>